<comment type="catalytic activity">
    <reaction evidence="4">
        <text>L-threonyl-[protein] + ATP = O-phospho-L-threonyl-[protein] + ADP + H(+)</text>
        <dbReference type="Rhea" id="RHEA:46608"/>
        <dbReference type="Rhea" id="RHEA-COMP:11060"/>
        <dbReference type="Rhea" id="RHEA-COMP:11605"/>
        <dbReference type="ChEBI" id="CHEBI:15378"/>
        <dbReference type="ChEBI" id="CHEBI:30013"/>
        <dbReference type="ChEBI" id="CHEBI:30616"/>
        <dbReference type="ChEBI" id="CHEBI:61977"/>
        <dbReference type="ChEBI" id="CHEBI:456216"/>
    </reaction>
</comment>
<dbReference type="GO" id="GO:0005524">
    <property type="term" value="F:ATP binding"/>
    <property type="evidence" value="ECO:0007669"/>
    <property type="project" value="UniProtKB-KW"/>
</dbReference>
<dbReference type="InterPro" id="IPR008271">
    <property type="entry name" value="Ser/Thr_kinase_AS"/>
</dbReference>
<feature type="compositionally biased region" description="Basic and acidic residues" evidence="6">
    <location>
        <begin position="43"/>
        <end position="58"/>
    </location>
</feature>
<dbReference type="PROSITE" id="PS50011">
    <property type="entry name" value="PROTEIN_KINASE_DOM"/>
    <property type="match status" value="1"/>
</dbReference>
<evidence type="ECO:0000313" key="9">
    <source>
        <dbReference type="EMBL" id="RYR47873.1"/>
    </source>
</evidence>
<comment type="catalytic activity">
    <reaction evidence="3">
        <text>L-seryl-[protein] + ATP = O-phospho-L-seryl-[protein] + ADP + H(+)</text>
        <dbReference type="Rhea" id="RHEA:17989"/>
        <dbReference type="Rhea" id="RHEA-COMP:9863"/>
        <dbReference type="Rhea" id="RHEA-COMP:11604"/>
        <dbReference type="ChEBI" id="CHEBI:15378"/>
        <dbReference type="ChEBI" id="CHEBI:29999"/>
        <dbReference type="ChEBI" id="CHEBI:30616"/>
        <dbReference type="ChEBI" id="CHEBI:83421"/>
        <dbReference type="ChEBI" id="CHEBI:456216"/>
    </reaction>
</comment>
<evidence type="ECO:0000256" key="3">
    <source>
        <dbReference type="ARBA" id="ARBA00047558"/>
    </source>
</evidence>
<organism evidence="9 10">
    <name type="scientific">Arachis hypogaea</name>
    <name type="common">Peanut</name>
    <dbReference type="NCBI Taxonomy" id="3818"/>
    <lineage>
        <taxon>Eukaryota</taxon>
        <taxon>Viridiplantae</taxon>
        <taxon>Streptophyta</taxon>
        <taxon>Embryophyta</taxon>
        <taxon>Tracheophyta</taxon>
        <taxon>Spermatophyta</taxon>
        <taxon>Magnoliopsida</taxon>
        <taxon>eudicotyledons</taxon>
        <taxon>Gunneridae</taxon>
        <taxon>Pentapetalae</taxon>
        <taxon>rosids</taxon>
        <taxon>fabids</taxon>
        <taxon>Fabales</taxon>
        <taxon>Fabaceae</taxon>
        <taxon>Papilionoideae</taxon>
        <taxon>50 kb inversion clade</taxon>
        <taxon>dalbergioids sensu lato</taxon>
        <taxon>Dalbergieae</taxon>
        <taxon>Pterocarpus clade</taxon>
        <taxon>Arachis</taxon>
    </lineage>
</organism>
<dbReference type="SUPFAM" id="SSF56112">
    <property type="entry name" value="Protein kinase-like (PK-like)"/>
    <property type="match status" value="1"/>
</dbReference>
<keyword evidence="1" id="KW-0547">Nucleotide-binding</keyword>
<proteinExistence type="predicted"/>
<reference evidence="9 10" key="1">
    <citation type="submission" date="2019-01" db="EMBL/GenBank/DDBJ databases">
        <title>Sequencing of cultivated peanut Arachis hypogaea provides insights into genome evolution and oil improvement.</title>
        <authorList>
            <person name="Chen X."/>
        </authorList>
    </citation>
    <scope>NUCLEOTIDE SEQUENCE [LARGE SCALE GENOMIC DNA]</scope>
    <source>
        <strain evidence="10">cv. Fuhuasheng</strain>
        <tissue evidence="9">Leaves</tissue>
    </source>
</reference>
<dbReference type="EMBL" id="SDMP01000007">
    <property type="protein sequence ID" value="RYR47873.1"/>
    <property type="molecule type" value="Genomic_DNA"/>
</dbReference>
<evidence type="ECO:0000256" key="4">
    <source>
        <dbReference type="ARBA" id="ARBA00047951"/>
    </source>
</evidence>
<evidence type="ECO:0000256" key="2">
    <source>
        <dbReference type="ARBA" id="ARBA00022840"/>
    </source>
</evidence>
<evidence type="ECO:0000256" key="5">
    <source>
        <dbReference type="SAM" id="Coils"/>
    </source>
</evidence>
<dbReference type="PANTHER" id="PTHR27005">
    <property type="entry name" value="WALL-ASSOCIATED RECEPTOR KINASE-LIKE 21"/>
    <property type="match status" value="1"/>
</dbReference>
<feature type="region of interest" description="Disordered" evidence="6">
    <location>
        <begin position="1"/>
        <end position="59"/>
    </location>
</feature>
<comment type="caution">
    <text evidence="9">The sequence shown here is derived from an EMBL/GenBank/DDBJ whole genome shotgun (WGS) entry which is preliminary data.</text>
</comment>
<dbReference type="GO" id="GO:0007166">
    <property type="term" value="P:cell surface receptor signaling pathway"/>
    <property type="evidence" value="ECO:0007669"/>
    <property type="project" value="InterPro"/>
</dbReference>
<dbReference type="Proteomes" id="UP000289738">
    <property type="component" value="Chromosome A07"/>
</dbReference>
<keyword evidence="7" id="KW-0812">Transmembrane</keyword>
<dbReference type="PANTHER" id="PTHR27005:SF511">
    <property type="entry name" value="WALL-ASSOCIATED RECEPTOR KINASE 1-RELATED"/>
    <property type="match status" value="1"/>
</dbReference>
<keyword evidence="7" id="KW-1133">Transmembrane helix</keyword>
<keyword evidence="2" id="KW-0067">ATP-binding</keyword>
<dbReference type="GO" id="GO:0004674">
    <property type="term" value="F:protein serine/threonine kinase activity"/>
    <property type="evidence" value="ECO:0007669"/>
    <property type="project" value="TreeGrafter"/>
</dbReference>
<evidence type="ECO:0000259" key="8">
    <source>
        <dbReference type="PROSITE" id="PS50011"/>
    </source>
</evidence>
<feature type="coiled-coil region" evidence="5">
    <location>
        <begin position="185"/>
        <end position="212"/>
    </location>
</feature>
<dbReference type="InterPro" id="IPR000719">
    <property type="entry name" value="Prot_kinase_dom"/>
</dbReference>
<feature type="transmembrane region" description="Helical" evidence="7">
    <location>
        <begin position="218"/>
        <end position="235"/>
    </location>
</feature>
<accession>A0A445CAJ8</accession>
<dbReference type="GO" id="GO:0005886">
    <property type="term" value="C:plasma membrane"/>
    <property type="evidence" value="ECO:0007669"/>
    <property type="project" value="TreeGrafter"/>
</dbReference>
<dbReference type="AlphaFoldDB" id="A0A445CAJ8"/>
<dbReference type="InterPro" id="IPR045274">
    <property type="entry name" value="WAK-like"/>
</dbReference>
<sequence length="404" mass="46030">MKEQKGKREEGENRRGKRRGRKRGGAGGRHCHRRRRRVVARKARTEGEREPRKEKEASPSRVAVVTVEVFIVAVHRGLQIEGRRAVLPRAATGRVVVVKLSHHRLCFAPPDLSPGEKQNARGERSGRKEVLPPLELRCCCCHARRASAAKKCQGGTVRCCVVPVAVRMYLNQVVVAIGAELFLSLSRGEEEEEEEEEEKQKKNLRVQRIMRRRRRRRSVSILALFLASFNVYCGLKKRKLNKLKEQFFQQFFAREKGSIETAKIFSMEELKKATNNFDEGRETQVPLLVYEFIQGGTLDEHLHGQNQSLKLNRKTRLRIAAETAGALAYLHSATCPPIIHRDVKTTNILLDHNLKAKVSDFEASKIVPLDKTELSTLVQGTVGYLDPEYFHTSHRVMCIVSELF</sequence>
<evidence type="ECO:0000256" key="1">
    <source>
        <dbReference type="ARBA" id="ARBA00022741"/>
    </source>
</evidence>
<dbReference type="Gene3D" id="1.10.510.10">
    <property type="entry name" value="Transferase(Phosphotransferase) domain 1"/>
    <property type="match status" value="1"/>
</dbReference>
<feature type="compositionally biased region" description="Basic and acidic residues" evidence="6">
    <location>
        <begin position="1"/>
        <end position="14"/>
    </location>
</feature>
<dbReference type="STRING" id="3818.A0A445CAJ8"/>
<evidence type="ECO:0000256" key="6">
    <source>
        <dbReference type="SAM" id="MobiDB-lite"/>
    </source>
</evidence>
<dbReference type="Pfam" id="PF00069">
    <property type="entry name" value="Pkinase"/>
    <property type="match status" value="1"/>
</dbReference>
<protein>
    <recommendedName>
        <fullName evidence="8">Protein kinase domain-containing protein</fullName>
    </recommendedName>
</protein>
<gene>
    <name evidence="9" type="ORF">Ahy_A07g033855</name>
</gene>
<name>A0A445CAJ8_ARAHY</name>
<evidence type="ECO:0000313" key="10">
    <source>
        <dbReference type="Proteomes" id="UP000289738"/>
    </source>
</evidence>
<evidence type="ECO:0000256" key="7">
    <source>
        <dbReference type="SAM" id="Phobius"/>
    </source>
</evidence>
<keyword evidence="5" id="KW-0175">Coiled coil</keyword>
<feature type="domain" description="Protein kinase" evidence="8">
    <location>
        <begin position="171"/>
        <end position="404"/>
    </location>
</feature>
<feature type="compositionally biased region" description="Basic residues" evidence="6">
    <location>
        <begin position="15"/>
        <end position="42"/>
    </location>
</feature>
<dbReference type="InterPro" id="IPR011009">
    <property type="entry name" value="Kinase-like_dom_sf"/>
</dbReference>
<keyword evidence="10" id="KW-1185">Reference proteome</keyword>
<keyword evidence="7" id="KW-0472">Membrane</keyword>
<dbReference type="PROSITE" id="PS00108">
    <property type="entry name" value="PROTEIN_KINASE_ST"/>
    <property type="match status" value="1"/>
</dbReference>